<name>A0A7S0K9I4_9STRA</name>
<dbReference type="CDD" id="cd04093">
    <property type="entry name" value="HBS1_C_III"/>
    <property type="match status" value="1"/>
</dbReference>
<evidence type="ECO:0000256" key="7">
    <source>
        <dbReference type="ARBA" id="ARBA00022917"/>
    </source>
</evidence>
<gene>
    <name evidence="13" type="ORF">LDAN0322_LOCUS460</name>
</gene>
<dbReference type="AlphaFoldDB" id="A0A7S0K9I4"/>
<evidence type="ECO:0000313" key="13">
    <source>
        <dbReference type="EMBL" id="CAD8574316.1"/>
    </source>
</evidence>
<evidence type="ECO:0000256" key="3">
    <source>
        <dbReference type="ARBA" id="ARBA00007249"/>
    </source>
</evidence>
<dbReference type="InterPro" id="IPR000795">
    <property type="entry name" value="T_Tr_GTP-bd_dom"/>
</dbReference>
<dbReference type="Gene3D" id="2.40.30.10">
    <property type="entry name" value="Translation factors"/>
    <property type="match status" value="2"/>
</dbReference>
<feature type="compositionally biased region" description="Low complexity" evidence="10">
    <location>
        <begin position="194"/>
        <end position="215"/>
    </location>
</feature>
<feature type="compositionally biased region" description="Basic and acidic residues" evidence="10">
    <location>
        <begin position="43"/>
        <end position="57"/>
    </location>
</feature>
<dbReference type="Gene3D" id="3.40.50.300">
    <property type="entry name" value="P-loop containing nucleotide triphosphate hydrolases"/>
    <property type="match status" value="1"/>
</dbReference>
<evidence type="ECO:0000259" key="11">
    <source>
        <dbReference type="PROSITE" id="PS50030"/>
    </source>
</evidence>
<evidence type="ECO:0000259" key="12">
    <source>
        <dbReference type="PROSITE" id="PS51722"/>
    </source>
</evidence>
<feature type="region of interest" description="Disordered" evidence="10">
    <location>
        <begin position="171"/>
        <end position="224"/>
    </location>
</feature>
<feature type="domain" description="Tr-type G" evidence="12">
    <location>
        <begin position="240"/>
        <end position="472"/>
    </location>
</feature>
<dbReference type="Pfam" id="PF00009">
    <property type="entry name" value="GTP_EFTU"/>
    <property type="match status" value="1"/>
</dbReference>
<dbReference type="InterPro" id="IPR054696">
    <property type="entry name" value="GTP-eEF1A_C"/>
</dbReference>
<feature type="compositionally biased region" description="Polar residues" evidence="10">
    <location>
        <begin position="61"/>
        <end position="82"/>
    </location>
</feature>
<dbReference type="InterPro" id="IPR027417">
    <property type="entry name" value="P-loop_NTPase"/>
</dbReference>
<dbReference type="PROSITE" id="PS50030">
    <property type="entry name" value="UBA"/>
    <property type="match status" value="1"/>
</dbReference>
<evidence type="ECO:0000256" key="1">
    <source>
        <dbReference type="ARBA" id="ARBA00004229"/>
    </source>
</evidence>
<dbReference type="PRINTS" id="PR00315">
    <property type="entry name" value="ELONGATNFCT"/>
</dbReference>
<dbReference type="Gene3D" id="1.10.8.10">
    <property type="entry name" value="DNA helicase RuvA subunit, C-terminal domain"/>
    <property type="match status" value="1"/>
</dbReference>
<keyword evidence="5" id="KW-0547">Nucleotide-binding</keyword>
<dbReference type="InterPro" id="IPR009060">
    <property type="entry name" value="UBA-like_sf"/>
</dbReference>
<feature type="region of interest" description="Disordered" evidence="10">
    <location>
        <begin position="43"/>
        <end position="90"/>
    </location>
</feature>
<evidence type="ECO:0000256" key="5">
    <source>
        <dbReference type="ARBA" id="ARBA00022741"/>
    </source>
</evidence>
<dbReference type="SUPFAM" id="SSF52540">
    <property type="entry name" value="P-loop containing nucleoside triphosphate hydrolases"/>
    <property type="match status" value="1"/>
</dbReference>
<comment type="catalytic activity">
    <reaction evidence="9">
        <text>GTP + H2O = GDP + phosphate + H(+)</text>
        <dbReference type="Rhea" id="RHEA:19669"/>
        <dbReference type="ChEBI" id="CHEBI:15377"/>
        <dbReference type="ChEBI" id="CHEBI:15378"/>
        <dbReference type="ChEBI" id="CHEBI:37565"/>
        <dbReference type="ChEBI" id="CHEBI:43474"/>
        <dbReference type="ChEBI" id="CHEBI:58189"/>
    </reaction>
    <physiologicalReaction direction="left-to-right" evidence="9">
        <dbReference type="Rhea" id="RHEA:19670"/>
    </physiologicalReaction>
</comment>
<reference evidence="13" key="1">
    <citation type="submission" date="2021-01" db="EMBL/GenBank/DDBJ databases">
        <authorList>
            <person name="Corre E."/>
            <person name="Pelletier E."/>
            <person name="Niang G."/>
            <person name="Scheremetjew M."/>
            <person name="Finn R."/>
            <person name="Kale V."/>
            <person name="Holt S."/>
            <person name="Cochrane G."/>
            <person name="Meng A."/>
            <person name="Brown T."/>
            <person name="Cohen L."/>
        </authorList>
    </citation>
    <scope>NUCLEOTIDE SEQUENCE</scope>
    <source>
        <strain evidence="13">B651</strain>
    </source>
</reference>
<dbReference type="SUPFAM" id="SSF50447">
    <property type="entry name" value="Translation proteins"/>
    <property type="match status" value="1"/>
</dbReference>
<dbReference type="PROSITE" id="PS51722">
    <property type="entry name" value="G_TR_2"/>
    <property type="match status" value="1"/>
</dbReference>
<dbReference type="FunFam" id="3.40.50.300:FF:000204">
    <property type="entry name" value="Translation elongation factor Tu"/>
    <property type="match status" value="1"/>
</dbReference>
<dbReference type="GO" id="GO:0005525">
    <property type="term" value="F:GTP binding"/>
    <property type="evidence" value="ECO:0007669"/>
    <property type="project" value="UniProtKB-KW"/>
</dbReference>
<dbReference type="SUPFAM" id="SSF50465">
    <property type="entry name" value="EF-Tu/eEF-1alpha/eIF2-gamma C-terminal domain"/>
    <property type="match status" value="1"/>
</dbReference>
<dbReference type="InterPro" id="IPR015940">
    <property type="entry name" value="UBA"/>
</dbReference>
<dbReference type="PANTHER" id="PTHR23115">
    <property type="entry name" value="TRANSLATION FACTOR"/>
    <property type="match status" value="1"/>
</dbReference>
<protein>
    <recommendedName>
        <fullName evidence="14">Tr-type G domain-containing protein</fullName>
    </recommendedName>
</protein>
<evidence type="ECO:0000256" key="10">
    <source>
        <dbReference type="SAM" id="MobiDB-lite"/>
    </source>
</evidence>
<dbReference type="GO" id="GO:0006412">
    <property type="term" value="P:translation"/>
    <property type="evidence" value="ECO:0007669"/>
    <property type="project" value="UniProtKB-KW"/>
</dbReference>
<dbReference type="InterPro" id="IPR009001">
    <property type="entry name" value="Transl_elong_EF1A/Init_IF2_C"/>
</dbReference>
<dbReference type="Pfam" id="PF00627">
    <property type="entry name" value="UBA"/>
    <property type="match status" value="1"/>
</dbReference>
<comment type="subcellular location">
    <subcellularLocation>
        <location evidence="2">Cytoplasm</location>
    </subcellularLocation>
    <subcellularLocation>
        <location evidence="1">Plastid</location>
        <location evidence="1">Chloroplast</location>
    </subcellularLocation>
</comment>
<dbReference type="InterPro" id="IPR009000">
    <property type="entry name" value="Transl_B-barrel_sf"/>
</dbReference>
<dbReference type="CDD" id="cd14270">
    <property type="entry name" value="UBA"/>
    <property type="match status" value="1"/>
</dbReference>
<keyword evidence="6" id="KW-0378">Hydrolase</keyword>
<dbReference type="SUPFAM" id="SSF46934">
    <property type="entry name" value="UBA-like"/>
    <property type="match status" value="1"/>
</dbReference>
<evidence type="ECO:0000256" key="4">
    <source>
        <dbReference type="ARBA" id="ARBA00022490"/>
    </source>
</evidence>
<dbReference type="InterPro" id="IPR050100">
    <property type="entry name" value="TRAFAC_GTPase_members"/>
</dbReference>
<dbReference type="FunFam" id="2.40.30.10:FF:000070">
    <property type="entry name" value="Translation elongation factor EF-1 subunit"/>
    <property type="match status" value="1"/>
</dbReference>
<keyword evidence="7" id="KW-0648">Protein biosynthesis</keyword>
<keyword evidence="8" id="KW-0342">GTP-binding</keyword>
<evidence type="ECO:0008006" key="14">
    <source>
        <dbReference type="Google" id="ProtNLM"/>
    </source>
</evidence>
<dbReference type="GO" id="GO:0003924">
    <property type="term" value="F:GTPase activity"/>
    <property type="evidence" value="ECO:0007669"/>
    <property type="project" value="InterPro"/>
</dbReference>
<sequence>MSRHRNFRNRQYSYDYDDDYYDDYDDYYDDEEEEAAALYEQNQRRELQRKQDEEKVAKSFATKNSVSTKNVNPKNGPSNVSKIAQAPPGFGKPVEDRDVVKLVNMGMGFSTAQCREALLMFDGSLELAMDYLLTSLDNVAINNSSKVISTGSSIDDSVSVKQSKKAVKKESHITVSIGGGGGKTKNNKTKEILSSTPIKESSKSSSSSTKLTPPSAAVVRSDDKSSSTRLSQVARVLTSRSRLSMVVLGHVDAGKSTLMGQLLLQLGHVDKRVISKFQKKATEIGKSSFALAWVFDTDESERERGVTMEVGTKFAKTKSHDIVILDAPGHKDFIPAMIHGAATADVGLLVISAAPGEFEAGFNAPTNGHGKVGQTREHIVLARGLGVSQMLVVVNKLDCTEPTWSQSRFQHIKNSVEPFILRNGLKANRVRFIPVSGLTGENVNVRTPIKGLDWYNGPSLVDAIDTFSPAQRQVDGPLRFIVTDVFAEGRGVVVSGRVLTGRISMGDKVRVCPIGDEASIHKIEHGVADFTSSPYSFNSNDGNKHEAVAGDNLDLVLSDIDVARVHPGSVLCQEKHLVPLKKRFTAKIVVMENLNVPIIKGAQVTLHMQCVDVPAVISKLLSTVGAKDTTLRPRRLVAGSNASVEIALRERLCLEKFSDCRGLGRFVLRRSGETIAVGVIEEFIR</sequence>
<evidence type="ECO:0000256" key="2">
    <source>
        <dbReference type="ARBA" id="ARBA00004496"/>
    </source>
</evidence>
<evidence type="ECO:0000256" key="9">
    <source>
        <dbReference type="ARBA" id="ARBA00049117"/>
    </source>
</evidence>
<organism evidence="13">
    <name type="scientific">Leptocylindrus aporus</name>
    <dbReference type="NCBI Taxonomy" id="1398097"/>
    <lineage>
        <taxon>Eukaryota</taxon>
        <taxon>Sar</taxon>
        <taxon>Stramenopiles</taxon>
        <taxon>Ochrophyta</taxon>
        <taxon>Bacillariophyta</taxon>
        <taxon>Coscinodiscophyceae</taxon>
        <taxon>Chaetocerotophycidae</taxon>
        <taxon>Leptocylindrales</taxon>
        <taxon>Leptocylindraceae</taxon>
        <taxon>Leptocylindrus</taxon>
    </lineage>
</organism>
<accession>A0A7S0K9I4</accession>
<evidence type="ECO:0000256" key="6">
    <source>
        <dbReference type="ARBA" id="ARBA00022801"/>
    </source>
</evidence>
<evidence type="ECO:0000256" key="8">
    <source>
        <dbReference type="ARBA" id="ARBA00023134"/>
    </source>
</evidence>
<proteinExistence type="inferred from homology"/>
<feature type="domain" description="UBA" evidence="11">
    <location>
        <begin position="93"/>
        <end position="135"/>
    </location>
</feature>
<dbReference type="GO" id="GO:0009507">
    <property type="term" value="C:chloroplast"/>
    <property type="evidence" value="ECO:0007669"/>
    <property type="project" value="UniProtKB-SubCell"/>
</dbReference>
<dbReference type="EMBL" id="HBEU01000694">
    <property type="protein sequence ID" value="CAD8574316.1"/>
    <property type="molecule type" value="Transcribed_RNA"/>
</dbReference>
<comment type="similarity">
    <text evidence="3">Belongs to the TRAFAC class translation factor GTPase superfamily. Classic translation factor GTPase family. EF-Tu/EF-1A subfamily.</text>
</comment>
<keyword evidence="4" id="KW-0963">Cytoplasm</keyword>
<dbReference type="Pfam" id="PF22594">
    <property type="entry name" value="GTP-eEF1A_C"/>
    <property type="match status" value="1"/>
</dbReference>